<dbReference type="EMBL" id="JBHRSJ010000017">
    <property type="protein sequence ID" value="MFC2972560.1"/>
    <property type="molecule type" value="Genomic_DNA"/>
</dbReference>
<dbReference type="PANTHER" id="PTHR43531:SF14">
    <property type="entry name" value="METHYL-ACCEPTING CHEMOTAXIS PROTEIN I-RELATED"/>
    <property type="match status" value="1"/>
</dbReference>
<dbReference type="Pfam" id="PF00672">
    <property type="entry name" value="HAMP"/>
    <property type="match status" value="1"/>
</dbReference>
<evidence type="ECO:0000256" key="8">
    <source>
        <dbReference type="ARBA" id="ARBA00023136"/>
    </source>
</evidence>
<evidence type="ECO:0000256" key="10">
    <source>
        <dbReference type="ARBA" id="ARBA00029447"/>
    </source>
</evidence>
<feature type="domain" description="HAMP" evidence="16">
    <location>
        <begin position="218"/>
        <end position="270"/>
    </location>
</feature>
<feature type="transmembrane region" description="Helical" evidence="14">
    <location>
        <begin position="12"/>
        <end position="34"/>
    </location>
</feature>
<dbReference type="InterPro" id="IPR003660">
    <property type="entry name" value="HAMP_dom"/>
</dbReference>
<comment type="caution">
    <text evidence="17">The sequence shown here is derived from an EMBL/GenBank/DDBJ whole genome shotgun (WGS) entry which is preliminary data.</text>
</comment>
<evidence type="ECO:0000256" key="11">
    <source>
        <dbReference type="PROSITE-ProRule" id="PRU00284"/>
    </source>
</evidence>
<accession>A0ABV7ATE6</accession>
<dbReference type="RefSeq" id="WP_377814205.1">
    <property type="nucleotide sequence ID" value="NZ_JBHRSJ010000017.1"/>
</dbReference>
<feature type="compositionally biased region" description="Low complexity" evidence="13">
    <location>
        <begin position="532"/>
        <end position="550"/>
    </location>
</feature>
<keyword evidence="12" id="KW-0175">Coiled coil</keyword>
<dbReference type="PRINTS" id="PR00260">
    <property type="entry name" value="CHEMTRNSDUCR"/>
</dbReference>
<proteinExistence type="inferred from homology"/>
<protein>
    <submittedName>
        <fullName evidence="17">Methyl-accepting chemotaxis protein</fullName>
    </submittedName>
</protein>
<evidence type="ECO:0000256" key="1">
    <source>
        <dbReference type="ARBA" id="ARBA00004429"/>
    </source>
</evidence>
<evidence type="ECO:0000256" key="12">
    <source>
        <dbReference type="SAM" id="Coils"/>
    </source>
</evidence>
<keyword evidence="4" id="KW-0145">Chemotaxis</keyword>
<dbReference type="PROSITE" id="PS50111">
    <property type="entry name" value="CHEMOTAXIS_TRANSDUC_2"/>
    <property type="match status" value="1"/>
</dbReference>
<dbReference type="InterPro" id="IPR004089">
    <property type="entry name" value="MCPsignal_dom"/>
</dbReference>
<dbReference type="InterPro" id="IPR004091">
    <property type="entry name" value="Chemotax_Me-accpt_rcpt_Me-site"/>
</dbReference>
<feature type="transmembrane region" description="Helical" evidence="14">
    <location>
        <begin position="194"/>
        <end position="216"/>
    </location>
</feature>
<dbReference type="InterPro" id="IPR003122">
    <property type="entry name" value="Tar_rcpt_lig-bd"/>
</dbReference>
<keyword evidence="9 11" id="KW-0807">Transducer</keyword>
<evidence type="ECO:0000256" key="14">
    <source>
        <dbReference type="SAM" id="Phobius"/>
    </source>
</evidence>
<evidence type="ECO:0000256" key="6">
    <source>
        <dbReference type="ARBA" id="ARBA00022692"/>
    </source>
</evidence>
<evidence type="ECO:0000256" key="3">
    <source>
        <dbReference type="ARBA" id="ARBA00022481"/>
    </source>
</evidence>
<keyword evidence="3" id="KW-0488">Methylation</keyword>
<evidence type="ECO:0000256" key="13">
    <source>
        <dbReference type="SAM" id="MobiDB-lite"/>
    </source>
</evidence>
<evidence type="ECO:0000256" key="7">
    <source>
        <dbReference type="ARBA" id="ARBA00022989"/>
    </source>
</evidence>
<sequence>MWTFLRNLSIRGLVLITIVSFSLLLMIIAALGYASTELGSQALEDRTRTATRLDLLARTDMLRLKAFARLEAYSKMASEGIAGDKNKQREDLEGLIKKGRESLAAFRAMPAFAKDEGRRLLEASAAALDEALESDEQQLKAWLDGDTATFNRLSDEMMFKRGGQIFKTLDDTTAYLNAHGNQQINDYHGNLRTFAIFGGLVLAVALLLMLTIRFVLMTFVVKPVSEAVGHLQRVAKADLSEPVPVNSTNEIGQLLTAMRDMQDSLIQIVANVRAGSSSILVGSEQIAKGNEDLSSRTEQQAASLEETAASMEQLTATVKQNADNARQASALANDASSTAGVGREVVGRVVETMQGISESSQQIANIVNVIDSIAFQTNILALNASVEAARAGEQGRGFAVVAGEVRNLAGRSADAAKEIKALIEDSSRRVQDGSQLVEQAGKTMGEVVASVHRVTDIIDEISAASHEQSEGISQVNTAVAQMDEVTQQNAALVEEASAASDSLAEQARQLEQTVAVFRLAAEQEYQPRRPKAPAAKPQLSRTAAPALAKPAAKENRKPATASAVEEWEEF</sequence>
<dbReference type="CDD" id="cd11386">
    <property type="entry name" value="MCP_signal"/>
    <property type="match status" value="1"/>
</dbReference>
<dbReference type="Gene3D" id="1.10.287.950">
    <property type="entry name" value="Methyl-accepting chemotaxis protein"/>
    <property type="match status" value="1"/>
</dbReference>
<dbReference type="PROSITE" id="PS00538">
    <property type="entry name" value="CHEMOTAXIS_TRANSDUC_1"/>
    <property type="match status" value="1"/>
</dbReference>
<dbReference type="PROSITE" id="PS50885">
    <property type="entry name" value="HAMP"/>
    <property type="match status" value="1"/>
</dbReference>
<name>A0ABV7ATE6_9GAMM</name>
<evidence type="ECO:0000259" key="16">
    <source>
        <dbReference type="PROSITE" id="PS50885"/>
    </source>
</evidence>
<comment type="subcellular location">
    <subcellularLocation>
        <location evidence="1">Cell inner membrane</location>
        <topology evidence="1">Multi-pass membrane protein</topology>
    </subcellularLocation>
</comment>
<evidence type="ECO:0000313" key="18">
    <source>
        <dbReference type="Proteomes" id="UP001595457"/>
    </source>
</evidence>
<keyword evidence="8 14" id="KW-0472">Membrane</keyword>
<dbReference type="PANTHER" id="PTHR43531">
    <property type="entry name" value="PROTEIN ICFG"/>
    <property type="match status" value="1"/>
</dbReference>
<keyword evidence="7 14" id="KW-1133">Transmembrane helix</keyword>
<evidence type="ECO:0000256" key="4">
    <source>
        <dbReference type="ARBA" id="ARBA00022500"/>
    </source>
</evidence>
<dbReference type="SMART" id="SM00304">
    <property type="entry name" value="HAMP"/>
    <property type="match status" value="1"/>
</dbReference>
<organism evidence="17 18">
    <name type="scientific">Azotobacter bryophylli</name>
    <dbReference type="NCBI Taxonomy" id="1986537"/>
    <lineage>
        <taxon>Bacteria</taxon>
        <taxon>Pseudomonadati</taxon>
        <taxon>Pseudomonadota</taxon>
        <taxon>Gammaproteobacteria</taxon>
        <taxon>Pseudomonadales</taxon>
        <taxon>Pseudomonadaceae</taxon>
        <taxon>Azotobacter</taxon>
    </lineage>
</organism>
<feature type="region of interest" description="Disordered" evidence="13">
    <location>
        <begin position="522"/>
        <end position="570"/>
    </location>
</feature>
<dbReference type="SUPFAM" id="SSF58104">
    <property type="entry name" value="Methyl-accepting chemotaxis protein (MCP) signaling domain"/>
    <property type="match status" value="1"/>
</dbReference>
<feature type="domain" description="Methyl-accepting transducer" evidence="15">
    <location>
        <begin position="275"/>
        <end position="504"/>
    </location>
</feature>
<dbReference type="SMART" id="SM00283">
    <property type="entry name" value="MA"/>
    <property type="match status" value="1"/>
</dbReference>
<dbReference type="InterPro" id="IPR004090">
    <property type="entry name" value="Chemotax_Me-accpt_rcpt"/>
</dbReference>
<dbReference type="InterPro" id="IPR051310">
    <property type="entry name" value="MCP_chemotaxis"/>
</dbReference>
<evidence type="ECO:0000256" key="9">
    <source>
        <dbReference type="ARBA" id="ARBA00023224"/>
    </source>
</evidence>
<dbReference type="Proteomes" id="UP001595457">
    <property type="component" value="Unassembled WGS sequence"/>
</dbReference>
<keyword evidence="6 14" id="KW-0812">Transmembrane</keyword>
<evidence type="ECO:0000256" key="5">
    <source>
        <dbReference type="ARBA" id="ARBA00022519"/>
    </source>
</evidence>
<keyword evidence="5" id="KW-0997">Cell inner membrane</keyword>
<evidence type="ECO:0000256" key="2">
    <source>
        <dbReference type="ARBA" id="ARBA00022475"/>
    </source>
</evidence>
<evidence type="ECO:0000313" key="17">
    <source>
        <dbReference type="EMBL" id="MFC2972560.1"/>
    </source>
</evidence>
<dbReference type="Pfam" id="PF00015">
    <property type="entry name" value="MCPsignal"/>
    <property type="match status" value="1"/>
</dbReference>
<keyword evidence="18" id="KW-1185">Reference proteome</keyword>
<reference evidence="18" key="1">
    <citation type="journal article" date="2019" name="Int. J. Syst. Evol. Microbiol.">
        <title>The Global Catalogue of Microorganisms (GCM) 10K type strain sequencing project: providing services to taxonomists for standard genome sequencing and annotation.</title>
        <authorList>
            <consortium name="The Broad Institute Genomics Platform"/>
            <consortium name="The Broad Institute Genome Sequencing Center for Infectious Disease"/>
            <person name="Wu L."/>
            <person name="Ma J."/>
        </authorList>
    </citation>
    <scope>NUCLEOTIDE SEQUENCE [LARGE SCALE GENOMIC DNA]</scope>
    <source>
        <strain evidence="18">KCTC 62195</strain>
    </source>
</reference>
<evidence type="ECO:0000259" key="15">
    <source>
        <dbReference type="PROSITE" id="PS50111"/>
    </source>
</evidence>
<dbReference type="Pfam" id="PF02203">
    <property type="entry name" value="TarH"/>
    <property type="match status" value="1"/>
</dbReference>
<gene>
    <name evidence="17" type="ORF">ACFOJE_10105</name>
</gene>
<feature type="coiled-coil region" evidence="12">
    <location>
        <begin position="475"/>
        <end position="513"/>
    </location>
</feature>
<comment type="similarity">
    <text evidence="10">Belongs to the methyl-accepting chemotaxis (MCP) protein family.</text>
</comment>
<dbReference type="CDD" id="cd06225">
    <property type="entry name" value="HAMP"/>
    <property type="match status" value="1"/>
</dbReference>
<keyword evidence="2" id="KW-1003">Cell membrane</keyword>